<feature type="transmembrane region" description="Helical" evidence="1">
    <location>
        <begin position="6"/>
        <end position="25"/>
    </location>
</feature>
<sequence>MFDWNAALWALLAMSLLGGAGWLLSLARHDVSIVDSLWPLFFLLGAWVHVSAQTGLDSPGPRALLVLGLLLIWALRLSLYLTWRNWGEPEDHRYQAIRARNQPGFAFKSLYLVFGLQVLLAWIIAAPLFAALAQPAPLGWLDAIGALAWLIGMLFETVGDAQLARFKANPAQRGRVLDTGLWRYTRHPNYFGEALLWWGFFLIAVAAGGWWTVFAPLLMTLLLLKVSGVALLEQDITERRPAYADYIRRTNAFLPWFPKERA</sequence>
<dbReference type="AlphaFoldDB" id="A0A016XGA2"/>
<accession>A0A016XGA2</accession>
<organism evidence="2 3">
    <name type="scientific">Hylemonella gracilis str. Niagara R</name>
    <dbReference type="NCBI Taxonomy" id="1458275"/>
    <lineage>
        <taxon>Bacteria</taxon>
        <taxon>Pseudomonadati</taxon>
        <taxon>Pseudomonadota</taxon>
        <taxon>Betaproteobacteria</taxon>
        <taxon>Burkholderiales</taxon>
        <taxon>Comamonadaceae</taxon>
        <taxon>Hylemonella</taxon>
    </lineage>
</organism>
<feature type="transmembrane region" description="Helical" evidence="1">
    <location>
        <begin position="138"/>
        <end position="158"/>
    </location>
</feature>
<dbReference type="EMBL" id="JEMG01000001">
    <property type="protein sequence ID" value="EYC50940.1"/>
    <property type="molecule type" value="Genomic_DNA"/>
</dbReference>
<dbReference type="Pfam" id="PF06966">
    <property type="entry name" value="DUF1295"/>
    <property type="match status" value="1"/>
</dbReference>
<evidence type="ECO:0000313" key="2">
    <source>
        <dbReference type="EMBL" id="EYC50940.1"/>
    </source>
</evidence>
<gene>
    <name evidence="2" type="ORF">AZ34_07550</name>
</gene>
<dbReference type="STRING" id="1458275.AZ34_07550"/>
<comment type="caution">
    <text evidence="2">The sequence shown here is derived from an EMBL/GenBank/DDBJ whole genome shotgun (WGS) entry which is preliminary data.</text>
</comment>
<feature type="transmembrane region" description="Helical" evidence="1">
    <location>
        <begin position="62"/>
        <end position="83"/>
    </location>
</feature>
<reference evidence="2 3" key="1">
    <citation type="submission" date="2014-02" db="EMBL/GenBank/DDBJ databases">
        <title>Draft Genome of Hylemonella gracilis isolated from the Niagara River.</title>
        <authorList>
            <person name="Pawlowski D.R."/>
            <person name="Koudelka G.B."/>
        </authorList>
    </citation>
    <scope>NUCLEOTIDE SEQUENCE [LARGE SCALE GENOMIC DNA]</scope>
    <source>
        <strain evidence="2 3">Niagara R</strain>
    </source>
</reference>
<evidence type="ECO:0000313" key="3">
    <source>
        <dbReference type="Proteomes" id="UP000023268"/>
    </source>
</evidence>
<keyword evidence="1" id="KW-0812">Transmembrane</keyword>
<dbReference type="InterPro" id="IPR010721">
    <property type="entry name" value="UstE-like"/>
</dbReference>
<feature type="transmembrane region" description="Helical" evidence="1">
    <location>
        <begin position="110"/>
        <end position="132"/>
    </location>
</feature>
<dbReference type="eggNOG" id="COG3752">
    <property type="taxonomic scope" value="Bacteria"/>
</dbReference>
<dbReference type="PANTHER" id="PTHR32251">
    <property type="entry name" value="3-OXO-5-ALPHA-STEROID 4-DEHYDROGENASE"/>
    <property type="match status" value="1"/>
</dbReference>
<dbReference type="PROSITE" id="PS50244">
    <property type="entry name" value="S5A_REDUCTASE"/>
    <property type="match status" value="1"/>
</dbReference>
<dbReference type="PANTHER" id="PTHR32251:SF17">
    <property type="entry name" value="STEROID 5-ALPHA REDUCTASE C-TERMINAL DOMAIN-CONTAINING PROTEIN"/>
    <property type="match status" value="1"/>
</dbReference>
<feature type="transmembrane region" description="Helical" evidence="1">
    <location>
        <begin position="190"/>
        <end position="207"/>
    </location>
</feature>
<protein>
    <submittedName>
        <fullName evidence="2">Membrane protein</fullName>
    </submittedName>
</protein>
<dbReference type="Gene3D" id="1.20.120.1630">
    <property type="match status" value="1"/>
</dbReference>
<name>A0A016XGA2_9BURK</name>
<keyword evidence="1" id="KW-1133">Transmembrane helix</keyword>
<proteinExistence type="predicted"/>
<dbReference type="Proteomes" id="UP000023268">
    <property type="component" value="Unassembled WGS sequence"/>
</dbReference>
<dbReference type="GO" id="GO:0016020">
    <property type="term" value="C:membrane"/>
    <property type="evidence" value="ECO:0007669"/>
    <property type="project" value="TreeGrafter"/>
</dbReference>
<feature type="transmembrane region" description="Helical" evidence="1">
    <location>
        <begin position="37"/>
        <end position="56"/>
    </location>
</feature>
<dbReference type="RefSeq" id="WP_035606569.1">
    <property type="nucleotide sequence ID" value="NZ_JEMG01000001.1"/>
</dbReference>
<dbReference type="OrthoDB" id="9779233at2"/>
<keyword evidence="1" id="KW-0472">Membrane</keyword>
<evidence type="ECO:0000256" key="1">
    <source>
        <dbReference type="SAM" id="Phobius"/>
    </source>
</evidence>